<dbReference type="InterPro" id="IPR039731">
    <property type="entry name" value="Rce1"/>
</dbReference>
<dbReference type="AlphaFoldDB" id="A0A7I8KQY7"/>
<dbReference type="GO" id="GO:0004222">
    <property type="term" value="F:metalloendopeptidase activity"/>
    <property type="evidence" value="ECO:0007669"/>
    <property type="project" value="InterPro"/>
</dbReference>
<evidence type="ECO:0000259" key="12">
    <source>
        <dbReference type="Pfam" id="PF02517"/>
    </source>
</evidence>
<keyword evidence="6" id="KW-0256">Endoplasmic reticulum</keyword>
<comment type="catalytic activity">
    <reaction evidence="9">
        <text>Hydrolyzes the peptide bond -P2-(S-farnesyl or geranylgeranyl)C-P1'-P2'-P3'-COOH where P1' and P2' are amino acids with aliphatic sidechains and P3' is any C-terminal residue.</text>
        <dbReference type="EC" id="3.4.26.1"/>
    </reaction>
</comment>
<dbReference type="PANTHER" id="PTHR13046:SF0">
    <property type="entry name" value="CAAX PRENYL PROTEASE 2"/>
    <property type="match status" value="1"/>
</dbReference>
<evidence type="ECO:0000256" key="8">
    <source>
        <dbReference type="ARBA" id="ARBA00023136"/>
    </source>
</evidence>
<evidence type="ECO:0000313" key="14">
    <source>
        <dbReference type="Proteomes" id="UP000663760"/>
    </source>
</evidence>
<feature type="transmembrane region" description="Helical" evidence="11">
    <location>
        <begin position="12"/>
        <end position="31"/>
    </location>
</feature>
<feature type="transmembrane region" description="Helical" evidence="11">
    <location>
        <begin position="214"/>
        <end position="237"/>
    </location>
</feature>
<dbReference type="GO" id="GO:0071586">
    <property type="term" value="P:CAAX-box protein processing"/>
    <property type="evidence" value="ECO:0007669"/>
    <property type="project" value="InterPro"/>
</dbReference>
<dbReference type="Pfam" id="PF02517">
    <property type="entry name" value="Rce1-like"/>
    <property type="match status" value="1"/>
</dbReference>
<evidence type="ECO:0000256" key="1">
    <source>
        <dbReference type="ARBA" id="ARBA00004477"/>
    </source>
</evidence>
<keyword evidence="4 11" id="KW-0812">Transmembrane</keyword>
<evidence type="ECO:0000256" key="6">
    <source>
        <dbReference type="ARBA" id="ARBA00022824"/>
    </source>
</evidence>
<reference evidence="13" key="1">
    <citation type="submission" date="2020-02" db="EMBL/GenBank/DDBJ databases">
        <authorList>
            <person name="Scholz U."/>
            <person name="Mascher M."/>
            <person name="Fiebig A."/>
        </authorList>
    </citation>
    <scope>NUCLEOTIDE SEQUENCE</scope>
</reference>
<keyword evidence="5" id="KW-0378">Hydrolase</keyword>
<evidence type="ECO:0000313" key="13">
    <source>
        <dbReference type="EMBL" id="CAA7400217.1"/>
    </source>
</evidence>
<proteinExistence type="inferred from homology"/>
<evidence type="ECO:0000256" key="9">
    <source>
        <dbReference type="ARBA" id="ARBA00047280"/>
    </source>
</evidence>
<feature type="transmembrane region" description="Helical" evidence="11">
    <location>
        <begin position="270"/>
        <end position="290"/>
    </location>
</feature>
<comment type="similarity">
    <text evidence="2">Belongs to the peptidase U48 family.</text>
</comment>
<sequence length="313" mass="34145">MDGGSGASVSGAVAVGACSAMSLLYVGILYAPGLILRLPPPKTVNSFLIRRFICVAIASLISMLACAILLGLWGFDPAPSIFGIFGIRLDHLWRAVFIPTLLTSLVYTGSLVSKVVIFFQSPVEAETSSRWSLMEITGRQILDSILNVGSNMLFWRSFLVAPVTEEIVFRACMIPLLLCGGFKTLSIIFFSPIFFSLAHLNHFLELYCQRGYSFLRASMVVGLQLGYTVIFGGYASFLFLRTGNLICPIMAHVFCNMMGLPAVSSSQAKGLTRVGFAVGVAGFLLVLFPLTSPDLYNESLEECRCWHGRCGWD</sequence>
<dbReference type="EC" id="3.4.26.1" evidence="10"/>
<gene>
    <name evidence="13" type="ORF">SI8410_08010895</name>
</gene>
<evidence type="ECO:0000256" key="7">
    <source>
        <dbReference type="ARBA" id="ARBA00022989"/>
    </source>
</evidence>
<keyword evidence="3" id="KW-0645">Protease</keyword>
<dbReference type="InterPro" id="IPR003675">
    <property type="entry name" value="Rce1/LyrA-like_dom"/>
</dbReference>
<keyword evidence="8 11" id="KW-0472">Membrane</keyword>
<organism evidence="13 14">
    <name type="scientific">Spirodela intermedia</name>
    <name type="common">Intermediate duckweed</name>
    <dbReference type="NCBI Taxonomy" id="51605"/>
    <lineage>
        <taxon>Eukaryota</taxon>
        <taxon>Viridiplantae</taxon>
        <taxon>Streptophyta</taxon>
        <taxon>Embryophyta</taxon>
        <taxon>Tracheophyta</taxon>
        <taxon>Spermatophyta</taxon>
        <taxon>Magnoliopsida</taxon>
        <taxon>Liliopsida</taxon>
        <taxon>Araceae</taxon>
        <taxon>Lemnoideae</taxon>
        <taxon>Spirodela</taxon>
    </lineage>
</organism>
<feature type="domain" description="CAAX prenyl protease 2/Lysostaphin resistance protein A-like" evidence="12">
    <location>
        <begin position="152"/>
        <end position="258"/>
    </location>
</feature>
<evidence type="ECO:0000256" key="5">
    <source>
        <dbReference type="ARBA" id="ARBA00022801"/>
    </source>
</evidence>
<evidence type="ECO:0000256" key="3">
    <source>
        <dbReference type="ARBA" id="ARBA00022670"/>
    </source>
</evidence>
<comment type="subcellular location">
    <subcellularLocation>
        <location evidence="1">Endoplasmic reticulum membrane</location>
        <topology evidence="1">Multi-pass membrane protein</topology>
    </subcellularLocation>
</comment>
<evidence type="ECO:0000256" key="4">
    <source>
        <dbReference type="ARBA" id="ARBA00022692"/>
    </source>
</evidence>
<evidence type="ECO:0000256" key="11">
    <source>
        <dbReference type="SAM" id="Phobius"/>
    </source>
</evidence>
<dbReference type="GO" id="GO:0005789">
    <property type="term" value="C:endoplasmic reticulum membrane"/>
    <property type="evidence" value="ECO:0007669"/>
    <property type="project" value="UniProtKB-SubCell"/>
</dbReference>
<keyword evidence="7 11" id="KW-1133">Transmembrane helix</keyword>
<feature type="transmembrane region" description="Helical" evidence="11">
    <location>
        <begin position="95"/>
        <end position="119"/>
    </location>
</feature>
<name>A0A7I8KQY7_SPIIN</name>
<accession>A0A7I8KQY7</accession>
<dbReference type="EMBL" id="LR746271">
    <property type="protein sequence ID" value="CAA7400217.1"/>
    <property type="molecule type" value="Genomic_DNA"/>
</dbReference>
<dbReference type="OrthoDB" id="271604at2759"/>
<protein>
    <recommendedName>
        <fullName evidence="10">intramembrane prenyl-peptidase Rce1</fullName>
        <ecNumber evidence="10">3.4.26.1</ecNumber>
    </recommendedName>
</protein>
<feature type="transmembrane region" description="Helical" evidence="11">
    <location>
        <begin position="52"/>
        <end position="75"/>
    </location>
</feature>
<dbReference type="Proteomes" id="UP000663760">
    <property type="component" value="Chromosome 8"/>
</dbReference>
<feature type="transmembrane region" description="Helical" evidence="11">
    <location>
        <begin position="167"/>
        <end position="194"/>
    </location>
</feature>
<keyword evidence="14" id="KW-1185">Reference proteome</keyword>
<dbReference type="PANTHER" id="PTHR13046">
    <property type="entry name" value="PROTEASE U48 CAAX PRENYL PROTEASE RCE1"/>
    <property type="match status" value="1"/>
</dbReference>
<evidence type="ECO:0000256" key="10">
    <source>
        <dbReference type="ARBA" id="ARBA00049729"/>
    </source>
</evidence>
<evidence type="ECO:0000256" key="2">
    <source>
        <dbReference type="ARBA" id="ARBA00006897"/>
    </source>
</evidence>